<evidence type="ECO:0000256" key="6">
    <source>
        <dbReference type="ARBA" id="ARBA00022806"/>
    </source>
</evidence>
<dbReference type="PANTHER" id="PTHR30153:SF2">
    <property type="entry name" value="REPLICATIVE DNA HELICASE"/>
    <property type="match status" value="1"/>
</dbReference>
<dbReference type="GO" id="GO:0003677">
    <property type="term" value="F:DNA binding"/>
    <property type="evidence" value="ECO:0007669"/>
    <property type="project" value="UniProtKB-UniRule"/>
</dbReference>
<dbReference type="EC" id="5.6.2.3" evidence="11 12"/>
<comment type="caution">
    <text evidence="15">The sequence shown here is derived from an EMBL/GenBank/DDBJ whole genome shotgun (WGS) entry which is preliminary data.</text>
</comment>
<protein>
    <recommendedName>
        <fullName evidence="11 12">Replicative DNA helicase</fullName>
        <ecNumber evidence="11 12">5.6.2.3</ecNumber>
    </recommendedName>
</protein>
<keyword evidence="9" id="KW-0413">Isomerase</keyword>
<feature type="region of interest" description="Disordered" evidence="13">
    <location>
        <begin position="1"/>
        <end position="48"/>
    </location>
</feature>
<dbReference type="InterPro" id="IPR036185">
    <property type="entry name" value="DNA_heli_DnaB-like_N_sf"/>
</dbReference>
<keyword evidence="7 12" id="KW-0067">ATP-binding</keyword>
<dbReference type="InterPro" id="IPR016136">
    <property type="entry name" value="DNA_helicase_N/primase_C"/>
</dbReference>
<keyword evidence="5 12" id="KW-0378">Hydrolase</keyword>
<evidence type="ECO:0000256" key="9">
    <source>
        <dbReference type="ARBA" id="ARBA00023235"/>
    </source>
</evidence>
<evidence type="ECO:0000256" key="2">
    <source>
        <dbReference type="ARBA" id="ARBA00022515"/>
    </source>
</evidence>
<reference evidence="16" key="1">
    <citation type="submission" date="2019-10" db="EMBL/GenBank/DDBJ databases">
        <title>Streptomyces sp. nov., a novel actinobacterium isolated from alkaline environment.</title>
        <authorList>
            <person name="Golinska P."/>
        </authorList>
    </citation>
    <scope>NUCLEOTIDE SEQUENCE [LARGE SCALE GENOMIC DNA]</scope>
    <source>
        <strain evidence="16">DSM 42118</strain>
    </source>
</reference>
<dbReference type="Gene3D" id="1.10.860.10">
    <property type="entry name" value="DNAb Helicase, Chain A"/>
    <property type="match status" value="1"/>
</dbReference>
<evidence type="ECO:0000256" key="3">
    <source>
        <dbReference type="ARBA" id="ARBA00022705"/>
    </source>
</evidence>
<dbReference type="NCBIfam" id="TIGR00665">
    <property type="entry name" value="DnaB"/>
    <property type="match status" value="1"/>
</dbReference>
<gene>
    <name evidence="15" type="primary">dnaB</name>
    <name evidence="15" type="ORF">FNQ90_19555</name>
</gene>
<dbReference type="CDD" id="cd00984">
    <property type="entry name" value="DnaB_C"/>
    <property type="match status" value="1"/>
</dbReference>
<dbReference type="GO" id="GO:1990077">
    <property type="term" value="C:primosome complex"/>
    <property type="evidence" value="ECO:0007669"/>
    <property type="project" value="UniProtKB-UniRule"/>
</dbReference>
<name>A0A7W3TG61_9ACTN</name>
<dbReference type="SUPFAM" id="SSF48024">
    <property type="entry name" value="N-terminal domain of DnaB helicase"/>
    <property type="match status" value="1"/>
</dbReference>
<evidence type="ECO:0000256" key="4">
    <source>
        <dbReference type="ARBA" id="ARBA00022741"/>
    </source>
</evidence>
<dbReference type="InterPro" id="IPR027417">
    <property type="entry name" value="P-loop_NTPase"/>
</dbReference>
<keyword evidence="2 12" id="KW-0639">Primosome</keyword>
<dbReference type="GO" id="GO:0016787">
    <property type="term" value="F:hydrolase activity"/>
    <property type="evidence" value="ECO:0007669"/>
    <property type="project" value="UniProtKB-KW"/>
</dbReference>
<evidence type="ECO:0000256" key="5">
    <source>
        <dbReference type="ARBA" id="ARBA00022801"/>
    </source>
</evidence>
<evidence type="ECO:0000256" key="10">
    <source>
        <dbReference type="ARBA" id="ARBA00048954"/>
    </source>
</evidence>
<evidence type="ECO:0000256" key="7">
    <source>
        <dbReference type="ARBA" id="ARBA00022840"/>
    </source>
</evidence>
<keyword evidence="6 12" id="KW-0347">Helicase</keyword>
<dbReference type="GO" id="GO:0005829">
    <property type="term" value="C:cytosol"/>
    <property type="evidence" value="ECO:0007669"/>
    <property type="project" value="TreeGrafter"/>
</dbReference>
<dbReference type="Pfam" id="PF03796">
    <property type="entry name" value="DnaB_C"/>
    <property type="match status" value="1"/>
</dbReference>
<proteinExistence type="inferred from homology"/>
<evidence type="ECO:0000256" key="13">
    <source>
        <dbReference type="SAM" id="MobiDB-lite"/>
    </source>
</evidence>
<dbReference type="Pfam" id="PF00772">
    <property type="entry name" value="DnaB"/>
    <property type="match status" value="1"/>
</dbReference>
<evidence type="ECO:0000256" key="11">
    <source>
        <dbReference type="NCBIfam" id="TIGR00665"/>
    </source>
</evidence>
<keyword evidence="4 12" id="KW-0547">Nucleotide-binding</keyword>
<evidence type="ECO:0000256" key="12">
    <source>
        <dbReference type="RuleBase" id="RU362085"/>
    </source>
</evidence>
<comment type="function">
    <text evidence="12">The main replicative DNA helicase, it participates in initiation and elongation during chromosome replication. Travels ahead of the DNA replisome, separating dsDNA into templates for DNA synthesis. A processive ATP-dependent 5'-3' DNA helicase it has DNA-dependent ATPase activity.</text>
</comment>
<accession>A0A7W3TG61</accession>
<feature type="compositionally biased region" description="Basic and acidic residues" evidence="13">
    <location>
        <begin position="1"/>
        <end position="10"/>
    </location>
</feature>
<dbReference type="InterPro" id="IPR007692">
    <property type="entry name" value="DNA_helicase_DnaB"/>
</dbReference>
<keyword evidence="8 12" id="KW-0238">DNA-binding</keyword>
<dbReference type="InterPro" id="IPR007693">
    <property type="entry name" value="DNA_helicase_DnaB-like_N"/>
</dbReference>
<dbReference type="Gene3D" id="3.40.50.300">
    <property type="entry name" value="P-loop containing nucleotide triphosphate hydrolases"/>
    <property type="match status" value="1"/>
</dbReference>
<organism evidence="15 16">
    <name type="scientific">Streptomyces alkaliphilus</name>
    <dbReference type="NCBI Taxonomy" id="1472722"/>
    <lineage>
        <taxon>Bacteria</taxon>
        <taxon>Bacillati</taxon>
        <taxon>Actinomycetota</taxon>
        <taxon>Actinomycetes</taxon>
        <taxon>Kitasatosporales</taxon>
        <taxon>Streptomycetaceae</taxon>
        <taxon>Streptomyces</taxon>
    </lineage>
</organism>
<feature type="domain" description="SF4 helicase" evidence="14">
    <location>
        <begin position="230"/>
        <end position="497"/>
    </location>
</feature>
<dbReference type="FunFam" id="1.10.860.10:FF:000001">
    <property type="entry name" value="Replicative DNA helicase"/>
    <property type="match status" value="1"/>
</dbReference>
<keyword evidence="3 12" id="KW-0235">DNA replication</keyword>
<comment type="catalytic activity">
    <reaction evidence="10 12">
        <text>ATP + H2O = ADP + phosphate + H(+)</text>
        <dbReference type="Rhea" id="RHEA:13065"/>
        <dbReference type="ChEBI" id="CHEBI:15377"/>
        <dbReference type="ChEBI" id="CHEBI:15378"/>
        <dbReference type="ChEBI" id="CHEBI:30616"/>
        <dbReference type="ChEBI" id="CHEBI:43474"/>
        <dbReference type="ChEBI" id="CHEBI:456216"/>
        <dbReference type="EC" id="5.6.2.3"/>
    </reaction>
</comment>
<evidence type="ECO:0000256" key="1">
    <source>
        <dbReference type="ARBA" id="ARBA00008428"/>
    </source>
</evidence>
<dbReference type="SUPFAM" id="SSF52540">
    <property type="entry name" value="P-loop containing nucleoside triphosphate hydrolases"/>
    <property type="match status" value="1"/>
</dbReference>
<dbReference type="InterPro" id="IPR007694">
    <property type="entry name" value="DNA_helicase_DnaB-like_C"/>
</dbReference>
<evidence type="ECO:0000259" key="14">
    <source>
        <dbReference type="PROSITE" id="PS51199"/>
    </source>
</evidence>
<evidence type="ECO:0000256" key="8">
    <source>
        <dbReference type="ARBA" id="ARBA00023125"/>
    </source>
</evidence>
<keyword evidence="16" id="KW-1185">Reference proteome</keyword>
<evidence type="ECO:0000313" key="15">
    <source>
        <dbReference type="EMBL" id="MBB0246244.1"/>
    </source>
</evidence>
<dbReference type="PROSITE" id="PS51199">
    <property type="entry name" value="SF4_HELICASE"/>
    <property type="match status" value="1"/>
</dbReference>
<dbReference type="GO" id="GO:0005524">
    <property type="term" value="F:ATP binding"/>
    <property type="evidence" value="ECO:0007669"/>
    <property type="project" value="UniProtKB-UniRule"/>
</dbReference>
<dbReference type="EMBL" id="VKHT01000796">
    <property type="protein sequence ID" value="MBB0246244.1"/>
    <property type="molecule type" value="Genomic_DNA"/>
</dbReference>
<dbReference type="GO" id="GO:0043139">
    <property type="term" value="F:5'-3' DNA helicase activity"/>
    <property type="evidence" value="ECO:0007669"/>
    <property type="project" value="UniProtKB-EC"/>
</dbReference>
<sequence>MRAGRERPGPDNKQAAPLAKGRPDDPHPMRPDRKPMNTTVPTPTHRPDVDMDVDPAFFEQAPPQDLEAEQCVLGGMMLSKDAITDVVEILEPGHFYKPAHETIYGAITGLFTRGEPVDPITVTNALQRAGELARIGGAGYLHALIQTVPTAANAAYYAEIVHDRAMLRRLVTAGRRVTDLALAGEGDVEQIQDAAAAEINAAILQRADTETLPIGADDQDLIDELEAGQRGETEAGVPTGFLDLDNLTGGLKPGQMVIVAARPALGKSTLALDFARHAAFAAGRTAVFFSLEMSRRELQMRCLSAQAKVGLHNLKTAGGMDAAAWSRVAETMTDMRRAPLLLDDATGATVATLKAKCRRIQQRQGLDLVVIDYLQLLQSGRSRPESRQVEVSEMSRNIKLMAKELGVPVVVLCQLNRGPEQRVDKKPMVSDLRESGSLEQDADLVILLHREDAYDKESPRAGEADLIVAKHRNGPTATITVAFQGHYSRFVNMQSDF</sequence>
<comment type="similarity">
    <text evidence="1 12">Belongs to the helicase family. DnaB subfamily.</text>
</comment>
<dbReference type="PANTHER" id="PTHR30153">
    <property type="entry name" value="REPLICATIVE DNA HELICASE DNAB"/>
    <property type="match status" value="1"/>
</dbReference>
<feature type="compositionally biased region" description="Basic and acidic residues" evidence="13">
    <location>
        <begin position="21"/>
        <end position="35"/>
    </location>
</feature>
<evidence type="ECO:0000313" key="16">
    <source>
        <dbReference type="Proteomes" id="UP000538929"/>
    </source>
</evidence>
<dbReference type="FunFam" id="3.40.50.300:FF:000351">
    <property type="entry name" value="Replicative DNA helicase"/>
    <property type="match status" value="1"/>
</dbReference>
<dbReference type="Proteomes" id="UP000538929">
    <property type="component" value="Unassembled WGS sequence"/>
</dbReference>
<dbReference type="AlphaFoldDB" id="A0A7W3TG61"/>
<dbReference type="GO" id="GO:0006269">
    <property type="term" value="P:DNA replication, synthesis of primer"/>
    <property type="evidence" value="ECO:0007669"/>
    <property type="project" value="UniProtKB-UniRule"/>
</dbReference>